<keyword evidence="1" id="KW-0812">Transmembrane</keyword>
<evidence type="ECO:0000313" key="2">
    <source>
        <dbReference type="EMBL" id="MFF4217618.1"/>
    </source>
</evidence>
<sequence>MEDTRYAVRYSEEAAAKRDNLAAPQRKAFDRAITILAEQPRHEKSLAMGENVRHIRLTNDILAEYAIFSQFVMILVLNIFDRQDVLVADED</sequence>
<dbReference type="Proteomes" id="UP001602123">
    <property type="component" value="Unassembled WGS sequence"/>
</dbReference>
<dbReference type="Gene3D" id="3.30.2310.20">
    <property type="entry name" value="RelE-like"/>
    <property type="match status" value="1"/>
</dbReference>
<keyword evidence="3" id="KW-1185">Reference proteome</keyword>
<gene>
    <name evidence="2" type="ORF">ACFYZM_15250</name>
</gene>
<comment type="caution">
    <text evidence="2">The sequence shown here is derived from an EMBL/GenBank/DDBJ whole genome shotgun (WGS) entry which is preliminary data.</text>
</comment>
<dbReference type="EMBL" id="JBIAUT010000004">
    <property type="protein sequence ID" value="MFF4217618.1"/>
    <property type="molecule type" value="Genomic_DNA"/>
</dbReference>
<evidence type="ECO:0000256" key="1">
    <source>
        <dbReference type="SAM" id="Phobius"/>
    </source>
</evidence>
<evidence type="ECO:0000313" key="3">
    <source>
        <dbReference type="Proteomes" id="UP001602123"/>
    </source>
</evidence>
<keyword evidence="1" id="KW-0472">Membrane</keyword>
<dbReference type="RefSeq" id="WP_388627351.1">
    <property type="nucleotide sequence ID" value="NZ_JBIAUT010000004.1"/>
</dbReference>
<proteinExistence type="predicted"/>
<dbReference type="InterPro" id="IPR035093">
    <property type="entry name" value="RelE/ParE_toxin_dom_sf"/>
</dbReference>
<keyword evidence="1" id="KW-1133">Transmembrane helix</keyword>
<accession>A0ABW6U0W1</accession>
<feature type="transmembrane region" description="Helical" evidence="1">
    <location>
        <begin position="61"/>
        <end position="80"/>
    </location>
</feature>
<reference evidence="2 3" key="1">
    <citation type="submission" date="2024-10" db="EMBL/GenBank/DDBJ databases">
        <title>The Natural Products Discovery Center: Release of the First 8490 Sequenced Strains for Exploring Actinobacteria Biosynthetic Diversity.</title>
        <authorList>
            <person name="Kalkreuter E."/>
            <person name="Kautsar S.A."/>
            <person name="Yang D."/>
            <person name="Bader C.D."/>
            <person name="Teijaro C.N."/>
            <person name="Fluegel L."/>
            <person name="Davis C.M."/>
            <person name="Simpson J.R."/>
            <person name="Lauterbach L."/>
            <person name="Steele A.D."/>
            <person name="Gui C."/>
            <person name="Meng S."/>
            <person name="Li G."/>
            <person name="Viehrig K."/>
            <person name="Ye F."/>
            <person name="Su P."/>
            <person name="Kiefer A.F."/>
            <person name="Nichols A."/>
            <person name="Cepeda A.J."/>
            <person name="Yan W."/>
            <person name="Fan B."/>
            <person name="Jiang Y."/>
            <person name="Adhikari A."/>
            <person name="Zheng C.-J."/>
            <person name="Schuster L."/>
            <person name="Cowan T.M."/>
            <person name="Smanski M.J."/>
            <person name="Chevrette M.G."/>
            <person name="De Carvalho L.P.S."/>
            <person name="Shen B."/>
        </authorList>
    </citation>
    <scope>NUCLEOTIDE SEQUENCE [LARGE SCALE GENOMIC DNA]</scope>
    <source>
        <strain evidence="2 3">NPDC001650</strain>
    </source>
</reference>
<protein>
    <submittedName>
        <fullName evidence="2">Type II toxin-antitoxin system RelE/ParE family toxin</fullName>
    </submittedName>
</protein>
<name>A0ABW6U0W1_9ACTN</name>
<organism evidence="2 3">
    <name type="scientific">Streptomyces nondiastaticus</name>
    <dbReference type="NCBI Taxonomy" id="3154512"/>
    <lineage>
        <taxon>Bacteria</taxon>
        <taxon>Bacillati</taxon>
        <taxon>Actinomycetota</taxon>
        <taxon>Actinomycetes</taxon>
        <taxon>Kitasatosporales</taxon>
        <taxon>Streptomycetaceae</taxon>
        <taxon>Streptomyces</taxon>
    </lineage>
</organism>
<dbReference type="SUPFAM" id="SSF143011">
    <property type="entry name" value="RelE-like"/>
    <property type="match status" value="1"/>
</dbReference>